<organism evidence="2 3">
    <name type="scientific">[Eubacterium] siraeum DSM 15702</name>
    <dbReference type="NCBI Taxonomy" id="428128"/>
    <lineage>
        <taxon>Bacteria</taxon>
        <taxon>Bacillati</taxon>
        <taxon>Bacillota</taxon>
        <taxon>Clostridia</taxon>
        <taxon>Eubacteriales</taxon>
        <taxon>Oscillospiraceae</taxon>
        <taxon>Oscillospiraceae incertae sedis</taxon>
    </lineage>
</organism>
<keyword evidence="3" id="KW-1185">Reference proteome</keyword>
<protein>
    <submittedName>
        <fullName evidence="2">Uncharacterized protein</fullName>
    </submittedName>
</protein>
<name>B0MNX9_9FIRM</name>
<evidence type="ECO:0000256" key="1">
    <source>
        <dbReference type="SAM" id="MobiDB-lite"/>
    </source>
</evidence>
<reference evidence="2" key="1">
    <citation type="submission" date="2007-10" db="EMBL/GenBank/DDBJ databases">
        <authorList>
            <person name="Fulton L."/>
            <person name="Clifton S."/>
            <person name="Fulton B."/>
            <person name="Xu J."/>
            <person name="Minx P."/>
            <person name="Pepin K.H."/>
            <person name="Johnson M."/>
            <person name="Thiruvilangam P."/>
            <person name="Bhonagiri V."/>
            <person name="Nash W.E."/>
            <person name="Mardis E.R."/>
            <person name="Wilson R.K."/>
        </authorList>
    </citation>
    <scope>NUCLEOTIDE SEQUENCE [LARGE SCALE GENOMIC DNA]</scope>
    <source>
        <strain evidence="2">DSM 15702</strain>
    </source>
</reference>
<feature type="region of interest" description="Disordered" evidence="1">
    <location>
        <begin position="1"/>
        <end position="32"/>
    </location>
</feature>
<evidence type="ECO:0000313" key="3">
    <source>
        <dbReference type="Proteomes" id="UP000005326"/>
    </source>
</evidence>
<dbReference type="Proteomes" id="UP000005326">
    <property type="component" value="Unassembled WGS sequence"/>
</dbReference>
<feature type="compositionally biased region" description="Basic and acidic residues" evidence="1">
    <location>
        <begin position="12"/>
        <end position="28"/>
    </location>
</feature>
<accession>B0MNX9</accession>
<gene>
    <name evidence="2" type="ORF">EUBSIR_01536</name>
</gene>
<comment type="caution">
    <text evidence="2">The sequence shown here is derived from an EMBL/GenBank/DDBJ whole genome shotgun (WGS) entry which is preliminary data.</text>
</comment>
<sequence>MEVTHINNNRNGEFDAAHSRRSEFDAAHSRRRNLKRHIAARRNKSKILFIPDRFTFLSRSPTFKKVGI</sequence>
<dbReference type="AlphaFoldDB" id="B0MNX9"/>
<evidence type="ECO:0000313" key="2">
    <source>
        <dbReference type="EMBL" id="EDS00616.1"/>
    </source>
</evidence>
<feature type="compositionally biased region" description="Polar residues" evidence="1">
    <location>
        <begin position="1"/>
        <end position="11"/>
    </location>
</feature>
<proteinExistence type="predicted"/>
<reference evidence="2" key="2">
    <citation type="submission" date="2014-06" db="EMBL/GenBank/DDBJ databases">
        <title>Draft genome sequence of Eubacterium siraeum (DSM 15702).</title>
        <authorList>
            <person name="Sudarsanam P."/>
            <person name="Ley R."/>
            <person name="Guruge J."/>
            <person name="Turnbaugh P.J."/>
            <person name="Mahowald M."/>
            <person name="Liep D."/>
            <person name="Gordon J."/>
        </authorList>
    </citation>
    <scope>NUCLEOTIDE SEQUENCE</scope>
    <source>
        <strain evidence="2">DSM 15702</strain>
    </source>
</reference>
<dbReference type="EMBL" id="ABCA03000047">
    <property type="protein sequence ID" value="EDS00616.1"/>
    <property type="molecule type" value="Genomic_DNA"/>
</dbReference>